<proteinExistence type="predicted"/>
<dbReference type="InterPro" id="IPR012338">
    <property type="entry name" value="Beta-lactam/transpept-like"/>
</dbReference>
<accession>A0ABR9KD65</accession>
<dbReference type="GO" id="GO:0009002">
    <property type="term" value="F:serine-type D-Ala-D-Ala carboxypeptidase activity"/>
    <property type="evidence" value="ECO:0007669"/>
    <property type="project" value="UniProtKB-EC"/>
</dbReference>
<dbReference type="Pfam" id="PF00144">
    <property type="entry name" value="Beta-lactamase"/>
    <property type="match status" value="1"/>
</dbReference>
<sequence>MKTQSPPAITATKARFFGVHQPPVIRSKVFRRVAVTALAAALLAGAATPGMAAADSRAVSKAAAAGQDRPELQKALQAFIDAGFAGMQMRVNDERGQWVGSAGVRKLGASAKPPTNGHFRIGSTTKNFTATLVLKLVAAGEIGLDAPVADYLPQYKLDRRITVRMLLQHTSGLFDYTFDVDPDGKPVSLIPVQGKEWVAKRFHTYKDEELVRLSLSKRPKYEPGTSWSYANVNYVLAKLLIEKVTGHSYATEMKRRILGPLQLEHTVVPGTRSGMPAPYAHAYYRYEDAADQWKVIDVTRQNPSWISAAGEMISTTEDLHTFFSALNDGTLLPAKLLAEMRKPHPNSAGLYGTYGLGLYVQDLGPGCVGTILNHNGSNNGYGALMYSTPDGKKTMTASITTGDAAMDMATEFPKALNNLIKTVFCDGQARSADGAKPAQ</sequence>
<dbReference type="InterPro" id="IPR050491">
    <property type="entry name" value="AmpC-like"/>
</dbReference>
<dbReference type="Proteomes" id="UP000661607">
    <property type="component" value="Unassembled WGS sequence"/>
</dbReference>
<dbReference type="Gene3D" id="3.40.710.10">
    <property type="entry name" value="DD-peptidase/beta-lactamase superfamily"/>
    <property type="match status" value="1"/>
</dbReference>
<feature type="domain" description="Beta-lactamase-related" evidence="1">
    <location>
        <begin position="74"/>
        <end position="407"/>
    </location>
</feature>
<keyword evidence="2" id="KW-0645">Protease</keyword>
<comment type="caution">
    <text evidence="2">The sequence shown here is derived from an EMBL/GenBank/DDBJ whole genome shotgun (WGS) entry which is preliminary data.</text>
</comment>
<name>A0ABR9KD65_9ACTN</name>
<evidence type="ECO:0000259" key="1">
    <source>
        <dbReference type="Pfam" id="PF00144"/>
    </source>
</evidence>
<evidence type="ECO:0000313" key="3">
    <source>
        <dbReference type="Proteomes" id="UP000661607"/>
    </source>
</evidence>
<dbReference type="PANTHER" id="PTHR46825:SF7">
    <property type="entry name" value="D-ALANYL-D-ALANINE CARBOXYPEPTIDASE"/>
    <property type="match status" value="1"/>
</dbReference>
<dbReference type="InterPro" id="IPR001466">
    <property type="entry name" value="Beta-lactam-related"/>
</dbReference>
<gene>
    <name evidence="2" type="ORF">H4W81_002719</name>
</gene>
<dbReference type="SUPFAM" id="SSF56601">
    <property type="entry name" value="beta-lactamase/transpeptidase-like"/>
    <property type="match status" value="1"/>
</dbReference>
<dbReference type="EMBL" id="JADBEF010000001">
    <property type="protein sequence ID" value="MBE1559940.1"/>
    <property type="molecule type" value="Genomic_DNA"/>
</dbReference>
<keyword evidence="2" id="KW-0378">Hydrolase</keyword>
<organism evidence="2 3">
    <name type="scientific">Nonomuraea africana</name>
    <dbReference type="NCBI Taxonomy" id="46171"/>
    <lineage>
        <taxon>Bacteria</taxon>
        <taxon>Bacillati</taxon>
        <taxon>Actinomycetota</taxon>
        <taxon>Actinomycetes</taxon>
        <taxon>Streptosporangiales</taxon>
        <taxon>Streptosporangiaceae</taxon>
        <taxon>Nonomuraea</taxon>
    </lineage>
</organism>
<dbReference type="EC" id="3.4.16.4" evidence="2"/>
<evidence type="ECO:0000313" key="2">
    <source>
        <dbReference type="EMBL" id="MBE1559940.1"/>
    </source>
</evidence>
<protein>
    <submittedName>
        <fullName evidence="2">D-alanyl-D-alanine carboxypeptidase</fullName>
        <ecNumber evidence="2">3.4.16.4</ecNumber>
    </submittedName>
</protein>
<keyword evidence="3" id="KW-1185">Reference proteome</keyword>
<dbReference type="PANTHER" id="PTHR46825">
    <property type="entry name" value="D-ALANYL-D-ALANINE-CARBOXYPEPTIDASE/ENDOPEPTIDASE AMPH"/>
    <property type="match status" value="1"/>
</dbReference>
<reference evidence="2 3" key="1">
    <citation type="submission" date="2020-10" db="EMBL/GenBank/DDBJ databases">
        <title>Sequencing the genomes of 1000 actinobacteria strains.</title>
        <authorList>
            <person name="Klenk H.-P."/>
        </authorList>
    </citation>
    <scope>NUCLEOTIDE SEQUENCE [LARGE SCALE GENOMIC DNA]</scope>
    <source>
        <strain evidence="2 3">DSM 43748</strain>
    </source>
</reference>
<keyword evidence="2" id="KW-0121">Carboxypeptidase</keyword>
<dbReference type="RefSeq" id="WP_192775115.1">
    <property type="nucleotide sequence ID" value="NZ_BAAASY010000027.1"/>
</dbReference>